<name>A0A6M3LVH8_9ZZZZ</name>
<reference evidence="1" key="1">
    <citation type="submission" date="2020-03" db="EMBL/GenBank/DDBJ databases">
        <title>The deep terrestrial virosphere.</title>
        <authorList>
            <person name="Holmfeldt K."/>
            <person name="Nilsson E."/>
            <person name="Simone D."/>
            <person name="Lopez-Fernandez M."/>
            <person name="Wu X."/>
            <person name="de Brujin I."/>
            <person name="Lundin D."/>
            <person name="Andersson A."/>
            <person name="Bertilsson S."/>
            <person name="Dopson M."/>
        </authorList>
    </citation>
    <scope>NUCLEOTIDE SEQUENCE</scope>
    <source>
        <strain evidence="1">MM415B07037</strain>
    </source>
</reference>
<accession>A0A6M3LVH8</accession>
<organism evidence="1">
    <name type="scientific">viral metagenome</name>
    <dbReference type="NCBI Taxonomy" id="1070528"/>
    <lineage>
        <taxon>unclassified sequences</taxon>
        <taxon>metagenomes</taxon>
        <taxon>organismal metagenomes</taxon>
    </lineage>
</organism>
<sequence length="59" mass="7115">MKRLIDSKQQAINNICYVIMLCMCEDIIRENNLRCTSEFLASIDTFDIRKKWHEFEMVN</sequence>
<protein>
    <submittedName>
        <fullName evidence="1">Uncharacterized protein</fullName>
    </submittedName>
</protein>
<gene>
    <name evidence="1" type="ORF">MM415B07037_0002</name>
</gene>
<dbReference type="EMBL" id="MT143448">
    <property type="protein sequence ID" value="QJA96941.1"/>
    <property type="molecule type" value="Genomic_DNA"/>
</dbReference>
<dbReference type="AlphaFoldDB" id="A0A6M3LVH8"/>
<evidence type="ECO:0000313" key="1">
    <source>
        <dbReference type="EMBL" id="QJA96941.1"/>
    </source>
</evidence>
<proteinExistence type="predicted"/>